<evidence type="ECO:0000256" key="1">
    <source>
        <dbReference type="ARBA" id="ARBA00004141"/>
    </source>
</evidence>
<dbReference type="InterPro" id="IPR023908">
    <property type="entry name" value="xxxLxxG_rpt"/>
</dbReference>
<evidence type="ECO:0000256" key="3">
    <source>
        <dbReference type="ARBA" id="ARBA00022989"/>
    </source>
</evidence>
<evidence type="ECO:0000313" key="7">
    <source>
        <dbReference type="EMBL" id="KRL55228.1"/>
    </source>
</evidence>
<keyword evidence="2 5" id="KW-0812">Transmembrane</keyword>
<name>A0A0R1RER5_9LACO</name>
<accession>A0A0R1RER5</accession>
<dbReference type="PANTHER" id="PTHR43077">
    <property type="entry name" value="TRANSPORT PERMEASE YVFS-RELATED"/>
    <property type="match status" value="1"/>
</dbReference>
<dbReference type="NCBIfam" id="TIGR03057">
    <property type="entry name" value="xxxLxxG_by_4"/>
    <property type="match status" value="3"/>
</dbReference>
<feature type="domain" description="ABC-2 type transporter transmembrane" evidence="6">
    <location>
        <begin position="22"/>
        <end position="158"/>
    </location>
</feature>
<dbReference type="RefSeq" id="WP_057889785.1">
    <property type="nucleotide sequence ID" value="NZ_AZFE01000031.1"/>
</dbReference>
<organism evidence="7 8">
    <name type="scientific">Paucilactobacillus oligofermentans DSM 15707 = LMG 22743</name>
    <dbReference type="NCBI Taxonomy" id="1423778"/>
    <lineage>
        <taxon>Bacteria</taxon>
        <taxon>Bacillati</taxon>
        <taxon>Bacillota</taxon>
        <taxon>Bacilli</taxon>
        <taxon>Lactobacillales</taxon>
        <taxon>Lactobacillaceae</taxon>
        <taxon>Paucilactobacillus</taxon>
    </lineage>
</organism>
<dbReference type="InterPro" id="IPR017500">
    <property type="entry name" value="Phage_infect_YhgE_N"/>
</dbReference>
<comment type="caution">
    <text evidence="7">The sequence shown here is derived from an EMBL/GenBank/DDBJ whole genome shotgun (WGS) entry which is preliminary data.</text>
</comment>
<evidence type="ECO:0000256" key="4">
    <source>
        <dbReference type="ARBA" id="ARBA00023136"/>
    </source>
</evidence>
<reference evidence="7 8" key="1">
    <citation type="journal article" date="2015" name="Genome Announc.">
        <title>Expanding the biotechnology potential of lactobacilli through comparative genomics of 213 strains and associated genera.</title>
        <authorList>
            <person name="Sun Z."/>
            <person name="Harris H.M."/>
            <person name="McCann A."/>
            <person name="Guo C."/>
            <person name="Argimon S."/>
            <person name="Zhang W."/>
            <person name="Yang X."/>
            <person name="Jeffery I.B."/>
            <person name="Cooney J.C."/>
            <person name="Kagawa T.F."/>
            <person name="Liu W."/>
            <person name="Song Y."/>
            <person name="Salvetti E."/>
            <person name="Wrobel A."/>
            <person name="Rasinkangas P."/>
            <person name="Parkhill J."/>
            <person name="Rea M.C."/>
            <person name="O'Sullivan O."/>
            <person name="Ritari J."/>
            <person name="Douillard F.P."/>
            <person name="Paul Ross R."/>
            <person name="Yang R."/>
            <person name="Briner A.E."/>
            <person name="Felis G.E."/>
            <person name="de Vos W.M."/>
            <person name="Barrangou R."/>
            <person name="Klaenhammer T.R."/>
            <person name="Caufield P.W."/>
            <person name="Cui Y."/>
            <person name="Zhang H."/>
            <person name="O'Toole P.W."/>
        </authorList>
    </citation>
    <scope>NUCLEOTIDE SEQUENCE [LARGE SCALE GENOMIC DNA]</scope>
    <source>
        <strain evidence="7 8">DSM 15707</strain>
    </source>
</reference>
<gene>
    <name evidence="7" type="ORF">FC70_GL000824</name>
</gene>
<dbReference type="GO" id="GO:0140359">
    <property type="term" value="F:ABC-type transporter activity"/>
    <property type="evidence" value="ECO:0007669"/>
    <property type="project" value="InterPro"/>
</dbReference>
<dbReference type="Proteomes" id="UP000051697">
    <property type="component" value="Unassembled WGS sequence"/>
</dbReference>
<dbReference type="STRING" id="1423778.FC70_GL000824"/>
<dbReference type="AlphaFoldDB" id="A0A0R1RER5"/>
<feature type="transmembrane region" description="Helical" evidence="5">
    <location>
        <begin position="659"/>
        <end position="681"/>
    </location>
</feature>
<evidence type="ECO:0000256" key="5">
    <source>
        <dbReference type="SAM" id="Phobius"/>
    </source>
</evidence>
<dbReference type="KEGG" id="lol:LACOL_0474"/>
<feature type="transmembrane region" description="Helical" evidence="5">
    <location>
        <begin position="12"/>
        <end position="34"/>
    </location>
</feature>
<keyword evidence="8" id="KW-1185">Reference proteome</keyword>
<evidence type="ECO:0000256" key="2">
    <source>
        <dbReference type="ARBA" id="ARBA00022692"/>
    </source>
</evidence>
<dbReference type="InterPro" id="IPR013525">
    <property type="entry name" value="ABC2_TM"/>
</dbReference>
<dbReference type="Gene3D" id="1.10.287.950">
    <property type="entry name" value="Methyl-accepting chemotaxis protein"/>
    <property type="match status" value="1"/>
</dbReference>
<dbReference type="OrthoDB" id="9811483at2"/>
<dbReference type="EMBL" id="AZFE01000031">
    <property type="protein sequence ID" value="KRL55228.1"/>
    <property type="molecule type" value="Genomic_DNA"/>
</dbReference>
<feature type="transmembrane region" description="Helical" evidence="5">
    <location>
        <begin position="722"/>
        <end position="744"/>
    </location>
</feature>
<keyword evidence="4 5" id="KW-0472">Membrane</keyword>
<dbReference type="GO" id="GO:0016020">
    <property type="term" value="C:membrane"/>
    <property type="evidence" value="ECO:0007669"/>
    <property type="project" value="UniProtKB-SubCell"/>
</dbReference>
<dbReference type="Gene3D" id="3.40.1710.10">
    <property type="entry name" value="abc type-2 transporter like domain"/>
    <property type="match status" value="1"/>
</dbReference>
<feature type="transmembrane region" description="Helical" evidence="5">
    <location>
        <begin position="804"/>
        <end position="827"/>
    </location>
</feature>
<feature type="transmembrane region" description="Helical" evidence="5">
    <location>
        <begin position="751"/>
        <end position="770"/>
    </location>
</feature>
<keyword evidence="3 5" id="KW-1133">Transmembrane helix</keyword>
<evidence type="ECO:0000259" key="6">
    <source>
        <dbReference type="Pfam" id="PF12698"/>
    </source>
</evidence>
<dbReference type="Pfam" id="PF12698">
    <property type="entry name" value="ABC2_membrane_3"/>
    <property type="match status" value="1"/>
</dbReference>
<protein>
    <recommendedName>
        <fullName evidence="6">ABC-2 type transporter transmembrane domain-containing protein</fullName>
    </recommendedName>
</protein>
<dbReference type="NCBIfam" id="TIGR03061">
    <property type="entry name" value="pip_yhgE_Nterm"/>
    <property type="match status" value="1"/>
</dbReference>
<comment type="subcellular location">
    <subcellularLocation>
        <location evidence="1">Membrane</location>
        <topology evidence="1">Multi-pass membrane protein</topology>
    </subcellularLocation>
</comment>
<proteinExistence type="predicted"/>
<feature type="transmembrane region" description="Helical" evidence="5">
    <location>
        <begin position="693"/>
        <end position="716"/>
    </location>
</feature>
<dbReference type="InterPro" id="IPR051328">
    <property type="entry name" value="T7SS_ABC-Transporter"/>
</dbReference>
<evidence type="ECO:0000313" key="8">
    <source>
        <dbReference type="Proteomes" id="UP000051697"/>
    </source>
</evidence>
<sequence length="844" mass="88717">MFSNFGNTRGKRIAYVVLACLIPAALLIAIFNFIQYEQTNATKNVPVAIVNQDKSIESNGQVINMGEQVVSTLKKDKQVKWEFMDEATAQKKLKSGDVYLEIKLPKDFSANAGTAMEKNPKVSLVDVYKSKKNNYVSSMVSTTVAETVTNQVKTDLQEAYSKTLLNGVKKLSDGTKQAADGTQQLDDGMVKLQDGNSQIVRNLDLLSTKMIEFKSGATTLDEGVNTYTTGVDTLASANTKMLAGIQELAAKAQPLVSGTAQLADGSSQLKTGIVQLQSGVPGSTDPDAVGIDSAFSQIQAGIAANDGIISNVSSMTATMKQAQTDTAKLKADMAGMQSALATMKTLAPLLGTLETAKGDISSLKNNLALAMMLSKSQEKVATDTATSTTAQAALDAEIAKVTDPTQKAALETAATANATATKTLASDAKTNASILKMVNDQSTTALDKFSDQLSGANLSEDDANQMIAQVEGIMTEANSLFAETDGLLSDDSINQLKTVAGSTTVLKSNLTHVQGVIDTALGKLISGATQVADGNGSLAQSAPTLIDGVGQLLSGITQLNAGSSQLTTASPQLRAGTSQIVTATDQAASGSKQLADGSHQVQDGLVTAGNGTNKLNTSLQDGVAQLTPVNDTNKNTNHFATPVVTKNISNDTQDLKNTFAPLVLALVLFLSAVVTQLGLFIPKKRKVSLLQEPLLAIGITAVVQAIVASILIGILGVTVANWFGLILFTLLTSIFFTLVCMLLYHVFGRVGVLFAVLLALLQVIITGQVFPNAMLSSFYQAAGNVLPMTYAIHGFENLINGADYSVWFAIAMLTIFTAVLGGIAYLVDMILNKRESENTSDSNE</sequence>
<dbReference type="PATRIC" id="fig|1423778.4.peg.857"/>
<dbReference type="PANTHER" id="PTHR43077:SF5">
    <property type="entry name" value="PHAGE INFECTION PROTEIN"/>
    <property type="match status" value="1"/>
</dbReference>